<feature type="DNA-binding region" description="TEA" evidence="2">
    <location>
        <begin position="22"/>
        <end position="94"/>
    </location>
</feature>
<protein>
    <submittedName>
        <fullName evidence="5">TEA domain-containing protein</fullName>
    </submittedName>
</protein>
<feature type="compositionally biased region" description="Polar residues" evidence="3">
    <location>
        <begin position="1"/>
        <end position="12"/>
    </location>
</feature>
<name>A0AAW0APF9_9AGAR</name>
<feature type="region of interest" description="Disordered" evidence="3">
    <location>
        <begin position="1"/>
        <end position="23"/>
    </location>
</feature>
<feature type="domain" description="TEA" evidence="4">
    <location>
        <begin position="22"/>
        <end position="94"/>
    </location>
</feature>
<proteinExistence type="inferred from homology"/>
<dbReference type="Pfam" id="PF01285">
    <property type="entry name" value="TEA"/>
    <property type="match status" value="1"/>
</dbReference>
<feature type="compositionally biased region" description="Low complexity" evidence="3">
    <location>
        <begin position="447"/>
        <end position="464"/>
    </location>
</feature>
<dbReference type="Gene3D" id="6.10.20.40">
    <property type="entry name" value="TEA/ATTS domain"/>
    <property type="match status" value="1"/>
</dbReference>
<dbReference type="SMART" id="SM00426">
    <property type="entry name" value="TEA"/>
    <property type="match status" value="1"/>
</dbReference>
<evidence type="ECO:0000256" key="2">
    <source>
        <dbReference type="PROSITE-ProRule" id="PRU00505"/>
    </source>
</evidence>
<feature type="compositionally biased region" description="Low complexity" evidence="3">
    <location>
        <begin position="157"/>
        <end position="173"/>
    </location>
</feature>
<dbReference type="EMBL" id="JAWWNJ010000055">
    <property type="protein sequence ID" value="KAK7014893.1"/>
    <property type="molecule type" value="Genomic_DNA"/>
</dbReference>
<dbReference type="Proteomes" id="UP001362999">
    <property type="component" value="Unassembled WGS sequence"/>
</dbReference>
<dbReference type="GO" id="GO:0003700">
    <property type="term" value="F:DNA-binding transcription factor activity"/>
    <property type="evidence" value="ECO:0007669"/>
    <property type="project" value="InterPro"/>
</dbReference>
<keyword evidence="6" id="KW-1185">Reference proteome</keyword>
<evidence type="ECO:0000256" key="1">
    <source>
        <dbReference type="ARBA" id="ARBA00008421"/>
    </source>
</evidence>
<evidence type="ECO:0000259" key="4">
    <source>
        <dbReference type="PROSITE" id="PS51088"/>
    </source>
</evidence>
<feature type="region of interest" description="Disordered" evidence="3">
    <location>
        <begin position="110"/>
        <end position="142"/>
    </location>
</feature>
<comment type="caution">
    <text evidence="5">The sequence shown here is derived from an EMBL/GenBank/DDBJ whole genome shotgun (WGS) entry which is preliminary data.</text>
</comment>
<gene>
    <name evidence="5" type="ORF">R3P38DRAFT_2998248</name>
</gene>
<dbReference type="InterPro" id="IPR038096">
    <property type="entry name" value="TEA/ATTS_sf"/>
</dbReference>
<organism evidence="5 6">
    <name type="scientific">Favolaschia claudopus</name>
    <dbReference type="NCBI Taxonomy" id="2862362"/>
    <lineage>
        <taxon>Eukaryota</taxon>
        <taxon>Fungi</taxon>
        <taxon>Dikarya</taxon>
        <taxon>Basidiomycota</taxon>
        <taxon>Agaricomycotina</taxon>
        <taxon>Agaricomycetes</taxon>
        <taxon>Agaricomycetidae</taxon>
        <taxon>Agaricales</taxon>
        <taxon>Marasmiineae</taxon>
        <taxon>Mycenaceae</taxon>
        <taxon>Favolaschia</taxon>
    </lineage>
</organism>
<comment type="similarity">
    <text evidence="1">Belongs to the TEC1 family.</text>
</comment>
<feature type="region of interest" description="Disordered" evidence="3">
    <location>
        <begin position="432"/>
        <end position="464"/>
    </location>
</feature>
<sequence length="464" mass="50895">MDDSQPTKSLTPNRKHRKLLKDGSGTPVWPESIELLFVQGLREYWDSPWATYSRGRSRWRNQFLVDYLQNLGITRTKKQVASHIQVLRNMWKGEPEYHLVAGGEELFDGPVKLESPDTPHNLLSIEDHDDDLSSPDNSPPELLHAELLHDFPPSPAPGLSYSPSSPLSSLSDIDSPPHTFSNLTGPYSYAPNQKALAAAGYTAFAHQQHAPNPSPLRYPNRTASITLLAEGMTAFTINLDKLSAPVSLPSRTPPLTLHIRLSIPPVNDSRAPPNLHGFYGNLRLAAVWSAQAKVFTRVYDSSTGRCLTHEEDALHASSVELGAVVADLPESSLSRARWLDPVLQTIITQQVIVDNATLLFVVYDLDRRTSPSSALPSAELVKFEHYTSGNKPPSTWAPQQPTNYTTAAGAMYPAPLSTQTYTSNGYFTPPQPASITYGHAHPPPTTTTPYTPSLSSALTPVRSS</sequence>
<dbReference type="PROSITE" id="PS51088">
    <property type="entry name" value="TEA_2"/>
    <property type="match status" value="1"/>
</dbReference>
<dbReference type="InterPro" id="IPR000818">
    <property type="entry name" value="TEA/ATTS_dom"/>
</dbReference>
<feature type="region of interest" description="Disordered" evidence="3">
    <location>
        <begin position="154"/>
        <end position="173"/>
    </location>
</feature>
<evidence type="ECO:0000256" key="3">
    <source>
        <dbReference type="SAM" id="MobiDB-lite"/>
    </source>
</evidence>
<evidence type="ECO:0000313" key="6">
    <source>
        <dbReference type="Proteomes" id="UP001362999"/>
    </source>
</evidence>
<reference evidence="5 6" key="1">
    <citation type="journal article" date="2024" name="J Genomics">
        <title>Draft genome sequencing and assembly of Favolaschia claudopus CIRM-BRFM 2984 isolated from oak limbs.</title>
        <authorList>
            <person name="Navarro D."/>
            <person name="Drula E."/>
            <person name="Chaduli D."/>
            <person name="Cazenave R."/>
            <person name="Ahrendt S."/>
            <person name="Wang J."/>
            <person name="Lipzen A."/>
            <person name="Daum C."/>
            <person name="Barry K."/>
            <person name="Grigoriev I.V."/>
            <person name="Favel A."/>
            <person name="Rosso M.N."/>
            <person name="Martin F."/>
        </authorList>
    </citation>
    <scope>NUCLEOTIDE SEQUENCE [LARGE SCALE GENOMIC DNA]</scope>
    <source>
        <strain evidence="5 6">CIRM-BRFM 2984</strain>
    </source>
</reference>
<accession>A0AAW0APF9</accession>
<evidence type="ECO:0000313" key="5">
    <source>
        <dbReference type="EMBL" id="KAK7014893.1"/>
    </source>
</evidence>
<dbReference type="AlphaFoldDB" id="A0AAW0APF9"/>